<dbReference type="GO" id="GO:0003700">
    <property type="term" value="F:DNA-binding transcription factor activity"/>
    <property type="evidence" value="ECO:0007669"/>
    <property type="project" value="TreeGrafter"/>
</dbReference>
<keyword evidence="3 5" id="KW-0238">DNA-binding</keyword>
<evidence type="ECO:0000256" key="2">
    <source>
        <dbReference type="ARBA" id="ARBA00023015"/>
    </source>
</evidence>
<evidence type="ECO:0000256" key="1">
    <source>
        <dbReference type="ARBA" id="ARBA00022491"/>
    </source>
</evidence>
<dbReference type="GO" id="GO:0000976">
    <property type="term" value="F:transcription cis-regulatory region binding"/>
    <property type="evidence" value="ECO:0007669"/>
    <property type="project" value="TreeGrafter"/>
</dbReference>
<dbReference type="Pfam" id="PF00440">
    <property type="entry name" value="TetR_N"/>
    <property type="match status" value="1"/>
</dbReference>
<dbReference type="OrthoDB" id="9816296at2"/>
<evidence type="ECO:0000313" key="8">
    <source>
        <dbReference type="Proteomes" id="UP000318578"/>
    </source>
</evidence>
<dbReference type="PANTHER" id="PTHR30055:SF234">
    <property type="entry name" value="HTH-TYPE TRANSCRIPTIONAL REGULATOR BETI"/>
    <property type="match status" value="1"/>
</dbReference>
<dbReference type="PROSITE" id="PS50977">
    <property type="entry name" value="HTH_TETR_2"/>
    <property type="match status" value="1"/>
</dbReference>
<dbReference type="InterPro" id="IPR036271">
    <property type="entry name" value="Tet_transcr_reg_TetR-rel_C_sf"/>
</dbReference>
<name>A0A557ZY40_9PSEU</name>
<evidence type="ECO:0000256" key="4">
    <source>
        <dbReference type="ARBA" id="ARBA00023163"/>
    </source>
</evidence>
<dbReference type="SUPFAM" id="SSF46689">
    <property type="entry name" value="Homeodomain-like"/>
    <property type="match status" value="1"/>
</dbReference>
<dbReference type="InterPro" id="IPR039538">
    <property type="entry name" value="BetI_C"/>
</dbReference>
<dbReference type="EMBL" id="VJZA01000092">
    <property type="protein sequence ID" value="TVT16926.1"/>
    <property type="molecule type" value="Genomic_DNA"/>
</dbReference>
<dbReference type="InterPro" id="IPR050109">
    <property type="entry name" value="HTH-type_TetR-like_transc_reg"/>
</dbReference>
<evidence type="ECO:0000259" key="6">
    <source>
        <dbReference type="PROSITE" id="PS50977"/>
    </source>
</evidence>
<reference evidence="7 8" key="1">
    <citation type="submission" date="2019-07" db="EMBL/GenBank/DDBJ databases">
        <title>New species of Amycolatopsis and Streptomyces.</title>
        <authorList>
            <person name="Duangmal K."/>
            <person name="Teo W.F.A."/>
            <person name="Lipun K."/>
        </authorList>
    </citation>
    <scope>NUCLEOTIDE SEQUENCE [LARGE SCALE GENOMIC DNA]</scope>
    <source>
        <strain evidence="7 8">JCM 30562</strain>
    </source>
</reference>
<dbReference type="InterPro" id="IPR009057">
    <property type="entry name" value="Homeodomain-like_sf"/>
</dbReference>
<keyword evidence="1" id="KW-0678">Repressor</keyword>
<dbReference type="Pfam" id="PF13977">
    <property type="entry name" value="TetR_C_6"/>
    <property type="match status" value="1"/>
</dbReference>
<dbReference type="SUPFAM" id="SSF48498">
    <property type="entry name" value="Tetracyclin repressor-like, C-terminal domain"/>
    <property type="match status" value="1"/>
</dbReference>
<dbReference type="PANTHER" id="PTHR30055">
    <property type="entry name" value="HTH-TYPE TRANSCRIPTIONAL REGULATOR RUTR"/>
    <property type="match status" value="1"/>
</dbReference>
<evidence type="ECO:0000256" key="3">
    <source>
        <dbReference type="ARBA" id="ARBA00023125"/>
    </source>
</evidence>
<keyword evidence="4" id="KW-0804">Transcription</keyword>
<feature type="domain" description="HTH tetR-type" evidence="6">
    <location>
        <begin position="8"/>
        <end position="68"/>
    </location>
</feature>
<dbReference type="Proteomes" id="UP000318578">
    <property type="component" value="Unassembled WGS sequence"/>
</dbReference>
<evidence type="ECO:0000313" key="7">
    <source>
        <dbReference type="EMBL" id="TVT16926.1"/>
    </source>
</evidence>
<accession>A0A557ZY40</accession>
<keyword evidence="2" id="KW-0805">Transcription regulation</keyword>
<sequence length="195" mass="20993">MARTADRTEQAERISQAVWRIMAEGGPQGLTLRAVAAAAGCTTGLVLHRFPDKRALLLHARDLLHERTGRQMDEREAEGGPPSEVLRAILGYAASVDPAKRQEARVWLGYLTASLADPDLAARHVTANRAFLARIGQLVAAARPGWDERPRTEVATALVALVEGVNTLAAADSRTYSPATQHALIDRALDAFGLT</sequence>
<gene>
    <name evidence="7" type="ORF">FNH06_33400</name>
</gene>
<proteinExistence type="predicted"/>
<comment type="caution">
    <text evidence="7">The sequence shown here is derived from an EMBL/GenBank/DDBJ whole genome shotgun (WGS) entry which is preliminary data.</text>
</comment>
<dbReference type="RefSeq" id="WP_144643982.1">
    <property type="nucleotide sequence ID" value="NZ_BNAX01000023.1"/>
</dbReference>
<organism evidence="7 8">
    <name type="scientific">Amycolatopsis acidiphila</name>
    <dbReference type="NCBI Taxonomy" id="715473"/>
    <lineage>
        <taxon>Bacteria</taxon>
        <taxon>Bacillati</taxon>
        <taxon>Actinomycetota</taxon>
        <taxon>Actinomycetes</taxon>
        <taxon>Pseudonocardiales</taxon>
        <taxon>Pseudonocardiaceae</taxon>
        <taxon>Amycolatopsis</taxon>
    </lineage>
</organism>
<dbReference type="InterPro" id="IPR001647">
    <property type="entry name" value="HTH_TetR"/>
</dbReference>
<keyword evidence="8" id="KW-1185">Reference proteome</keyword>
<protein>
    <submittedName>
        <fullName evidence="7">TetR family transcriptional regulator</fullName>
    </submittedName>
</protein>
<feature type="DNA-binding region" description="H-T-H motif" evidence="5">
    <location>
        <begin position="31"/>
        <end position="50"/>
    </location>
</feature>
<evidence type="ECO:0000256" key="5">
    <source>
        <dbReference type="PROSITE-ProRule" id="PRU00335"/>
    </source>
</evidence>
<dbReference type="Gene3D" id="1.10.357.10">
    <property type="entry name" value="Tetracycline Repressor, domain 2"/>
    <property type="match status" value="1"/>
</dbReference>
<dbReference type="AlphaFoldDB" id="A0A557ZY40"/>